<evidence type="ECO:0000313" key="1">
    <source>
        <dbReference type="Proteomes" id="UP000887576"/>
    </source>
</evidence>
<evidence type="ECO:0000313" key="2">
    <source>
        <dbReference type="WBParaSite" id="JU765_v2.g19921.t1"/>
    </source>
</evidence>
<reference evidence="2" key="1">
    <citation type="submission" date="2022-11" db="UniProtKB">
        <authorList>
            <consortium name="WormBaseParasite"/>
        </authorList>
    </citation>
    <scope>IDENTIFICATION</scope>
</reference>
<sequence length="381" mass="42617">MKPDFDAIVIGAGIIGSCTAYQLAKKGKSVLVLEQFALDNDINSSHGGSRIFRFAHEEAVYMPMAKASLTAWKDLEKETDLELLRQCGFFWAGQPDLIQKRAANLTKNGVPFQVLKGKEIQKKFKHLHFGEKWHALFDPNGGVLLADKCVLAAQRVARNNGAKLQDNEPVLRIESLNDHVDVYTIRARYTAKRLIVTAGPWTKKVLPNLGISMEAQLMGVNYYKVTDHHERFKTENGSPMLLFGDYIDPPVYALPDVDMPGYVKAGVHLGLIVDPDTKVEHPEWMHTIPAKHFGLHVYDLDTSVPAKKVDCFYTVTEDEFFVLDKSPKYSNVFVAGGFSGYGFKFAPVIGEIMARMAVGESIGYDLSHFRINRQIKGKAKI</sequence>
<protein>
    <submittedName>
        <fullName evidence="2">Sarcosine oxidasee (formaldehyde-forming)</fullName>
    </submittedName>
</protein>
<name>A0AC34QWU2_9BILA</name>
<accession>A0AC34QWU2</accession>
<proteinExistence type="predicted"/>
<dbReference type="Proteomes" id="UP000887576">
    <property type="component" value="Unplaced"/>
</dbReference>
<dbReference type="WBParaSite" id="JU765_v2.g19921.t1">
    <property type="protein sequence ID" value="JU765_v2.g19921.t1"/>
    <property type="gene ID" value="JU765_v2.g19921"/>
</dbReference>
<organism evidence="1 2">
    <name type="scientific">Panagrolaimus sp. JU765</name>
    <dbReference type="NCBI Taxonomy" id="591449"/>
    <lineage>
        <taxon>Eukaryota</taxon>
        <taxon>Metazoa</taxon>
        <taxon>Ecdysozoa</taxon>
        <taxon>Nematoda</taxon>
        <taxon>Chromadorea</taxon>
        <taxon>Rhabditida</taxon>
        <taxon>Tylenchina</taxon>
        <taxon>Panagrolaimomorpha</taxon>
        <taxon>Panagrolaimoidea</taxon>
        <taxon>Panagrolaimidae</taxon>
        <taxon>Panagrolaimus</taxon>
    </lineage>
</organism>